<evidence type="ECO:0000256" key="1">
    <source>
        <dbReference type="ARBA" id="ARBA00001974"/>
    </source>
</evidence>
<dbReference type="Gene3D" id="3.30.465.10">
    <property type="match status" value="1"/>
</dbReference>
<dbReference type="Gene3D" id="1.10.45.10">
    <property type="entry name" value="Vanillyl-alcohol Oxidase, Chain A, domain 4"/>
    <property type="match status" value="1"/>
</dbReference>
<reference evidence="6" key="1">
    <citation type="submission" date="2020-05" db="EMBL/GenBank/DDBJ databases">
        <authorList>
            <person name="Chiriac C."/>
            <person name="Salcher M."/>
            <person name="Ghai R."/>
            <person name="Kavagutti S V."/>
        </authorList>
    </citation>
    <scope>NUCLEOTIDE SEQUENCE</scope>
</reference>
<dbReference type="InterPro" id="IPR036318">
    <property type="entry name" value="FAD-bd_PCMH-like_sf"/>
</dbReference>
<comment type="cofactor">
    <cofactor evidence="1">
        <name>FAD</name>
        <dbReference type="ChEBI" id="CHEBI:57692"/>
    </cofactor>
</comment>
<dbReference type="InterPro" id="IPR016169">
    <property type="entry name" value="FAD-bd_PCMH_sub2"/>
</dbReference>
<organism evidence="6">
    <name type="scientific">freshwater metagenome</name>
    <dbReference type="NCBI Taxonomy" id="449393"/>
    <lineage>
        <taxon>unclassified sequences</taxon>
        <taxon>metagenomes</taxon>
        <taxon>ecological metagenomes</taxon>
    </lineage>
</organism>
<dbReference type="EMBL" id="CAFAAB010000012">
    <property type="protein sequence ID" value="CAB4776221.1"/>
    <property type="molecule type" value="Genomic_DNA"/>
</dbReference>
<dbReference type="SUPFAM" id="SSF56176">
    <property type="entry name" value="FAD-binding/transporter-associated domain-like"/>
    <property type="match status" value="1"/>
</dbReference>
<dbReference type="InterPro" id="IPR016166">
    <property type="entry name" value="FAD-bd_PCMH"/>
</dbReference>
<name>A0A6J6VUJ4_9ZZZZ</name>
<dbReference type="GO" id="GO:0071949">
    <property type="term" value="F:FAD binding"/>
    <property type="evidence" value="ECO:0007669"/>
    <property type="project" value="InterPro"/>
</dbReference>
<dbReference type="InterPro" id="IPR051914">
    <property type="entry name" value="FAD-linked_OxidoTrans_Type4"/>
</dbReference>
<keyword evidence="2" id="KW-0285">Flavoprotein</keyword>
<evidence type="ECO:0000256" key="2">
    <source>
        <dbReference type="ARBA" id="ARBA00022630"/>
    </source>
</evidence>
<keyword evidence="3" id="KW-0274">FAD</keyword>
<sequence>MSTHLLNELVSILGERHVSSAASINPDDLHDESLHPEPREPLAVVRPQSRADVVALAKFASTHNVPITARGSGTGLSGGAKPVEGGLVLSFADMNQVISINTSDHVAVVQPGITLRELDAALISTGLHYPVYPGELSGSLGGNINTNAGGMRAVRHGVTRQHVLGLEVVLANGDVLRTGGPVVKSSSGYDLTQLLVGSEGTLALVTEITLKLSPRFAYSATVLVPYSSLEEVATTVPTIISAGLQPSILEYLDILTMSSVTTRANLELGVPQDVSEKALAYLVIVLETRTREQLDRDIEDLGTLVLASGALDVFVLPDGSGQRLIEAREQAFWVAKEAGAHEVIDVVVPRSSVPTYLANIATLATTYESFIAGCGHVGDGNVHMSVFQPDLEKREAFLLALFTLGVEMGGAISGEHGIGRDKQKPFLVLTDEVNLAVQRRIKSIFDPQNILNPYRLTDERPLP</sequence>
<dbReference type="PROSITE" id="PS51387">
    <property type="entry name" value="FAD_PCMH"/>
    <property type="match status" value="1"/>
</dbReference>
<protein>
    <submittedName>
        <fullName evidence="6">Unannotated protein</fullName>
    </submittedName>
</protein>
<dbReference type="Pfam" id="PF02913">
    <property type="entry name" value="FAD-oxidase_C"/>
    <property type="match status" value="1"/>
</dbReference>
<dbReference type="PANTHER" id="PTHR42934:SF2">
    <property type="entry name" value="GLYCOLATE OXIDASE SUBUNIT GLCD"/>
    <property type="match status" value="1"/>
</dbReference>
<dbReference type="AlphaFoldDB" id="A0A6J6VUJ4"/>
<dbReference type="GO" id="GO:0016491">
    <property type="term" value="F:oxidoreductase activity"/>
    <property type="evidence" value="ECO:0007669"/>
    <property type="project" value="UniProtKB-KW"/>
</dbReference>
<dbReference type="PANTHER" id="PTHR42934">
    <property type="entry name" value="GLYCOLATE OXIDASE SUBUNIT GLCD"/>
    <property type="match status" value="1"/>
</dbReference>
<accession>A0A6J6VUJ4</accession>
<proteinExistence type="predicted"/>
<dbReference type="Pfam" id="PF01565">
    <property type="entry name" value="FAD_binding_4"/>
    <property type="match status" value="1"/>
</dbReference>
<gene>
    <name evidence="6" type="ORF">UFOPK2958_00208</name>
</gene>
<keyword evidence="4" id="KW-0560">Oxidoreductase</keyword>
<evidence type="ECO:0000256" key="3">
    <source>
        <dbReference type="ARBA" id="ARBA00022827"/>
    </source>
</evidence>
<dbReference type="Gene3D" id="3.30.70.2740">
    <property type="match status" value="1"/>
</dbReference>
<dbReference type="SUPFAM" id="SSF55103">
    <property type="entry name" value="FAD-linked oxidases, C-terminal domain"/>
    <property type="match status" value="1"/>
</dbReference>
<dbReference type="InterPro" id="IPR006094">
    <property type="entry name" value="Oxid_FAD_bind_N"/>
</dbReference>
<evidence type="ECO:0000313" key="6">
    <source>
        <dbReference type="EMBL" id="CAB4776221.1"/>
    </source>
</evidence>
<evidence type="ECO:0000256" key="4">
    <source>
        <dbReference type="ARBA" id="ARBA00023002"/>
    </source>
</evidence>
<evidence type="ECO:0000259" key="5">
    <source>
        <dbReference type="PROSITE" id="PS51387"/>
    </source>
</evidence>
<feature type="domain" description="FAD-binding PCMH-type" evidence="5">
    <location>
        <begin position="37"/>
        <end position="215"/>
    </location>
</feature>
<dbReference type="InterPro" id="IPR004113">
    <property type="entry name" value="FAD-bd_oxidored_4_C"/>
</dbReference>
<dbReference type="InterPro" id="IPR016164">
    <property type="entry name" value="FAD-linked_Oxase-like_C"/>
</dbReference>
<dbReference type="InterPro" id="IPR016171">
    <property type="entry name" value="Vanillyl_alc_oxidase_C-sub2"/>
</dbReference>